<evidence type="ECO:0000259" key="1">
    <source>
        <dbReference type="PROSITE" id="PS50987"/>
    </source>
</evidence>
<dbReference type="AlphaFoldDB" id="A0A919N2K9"/>
<organism evidence="2 3">
    <name type="scientific">Paractinoplanes rishiriensis</name>
    <dbReference type="NCBI Taxonomy" id="1050105"/>
    <lineage>
        <taxon>Bacteria</taxon>
        <taxon>Bacillati</taxon>
        <taxon>Actinomycetota</taxon>
        <taxon>Actinomycetes</taxon>
        <taxon>Micromonosporales</taxon>
        <taxon>Micromonosporaceae</taxon>
        <taxon>Paractinoplanes</taxon>
    </lineage>
</organism>
<keyword evidence="3" id="KW-1185">Reference proteome</keyword>
<dbReference type="Pfam" id="PF01022">
    <property type="entry name" value="HTH_5"/>
    <property type="match status" value="1"/>
</dbReference>
<dbReference type="PRINTS" id="PR00778">
    <property type="entry name" value="HTHARSR"/>
</dbReference>
<gene>
    <name evidence="2" type="ORF">Ari01nite_81370</name>
</gene>
<dbReference type="SMART" id="SM00418">
    <property type="entry name" value="HTH_ARSR"/>
    <property type="match status" value="1"/>
</dbReference>
<feature type="domain" description="HTH arsR-type" evidence="1">
    <location>
        <begin position="1"/>
        <end position="74"/>
    </location>
</feature>
<reference evidence="2" key="1">
    <citation type="submission" date="2021-01" db="EMBL/GenBank/DDBJ databases">
        <title>Whole genome shotgun sequence of Actinoplanes rishiriensis NBRC 108556.</title>
        <authorList>
            <person name="Komaki H."/>
            <person name="Tamura T."/>
        </authorList>
    </citation>
    <scope>NUCLEOTIDE SEQUENCE</scope>
    <source>
        <strain evidence="2">NBRC 108556</strain>
    </source>
</reference>
<dbReference type="InterPro" id="IPR001845">
    <property type="entry name" value="HTH_ArsR_DNA-bd_dom"/>
</dbReference>
<dbReference type="Proteomes" id="UP000636960">
    <property type="component" value="Unassembled WGS sequence"/>
</dbReference>
<dbReference type="PROSITE" id="PS50987">
    <property type="entry name" value="HTH_ARSR_2"/>
    <property type="match status" value="1"/>
</dbReference>
<protein>
    <recommendedName>
        <fullName evidence="1">HTH arsR-type domain-containing protein</fullName>
    </recommendedName>
</protein>
<dbReference type="Gene3D" id="1.10.10.10">
    <property type="entry name" value="Winged helix-like DNA-binding domain superfamily/Winged helix DNA-binding domain"/>
    <property type="match status" value="1"/>
</dbReference>
<evidence type="ECO:0000313" key="2">
    <source>
        <dbReference type="EMBL" id="GIF00673.1"/>
    </source>
</evidence>
<dbReference type="CDD" id="cd00090">
    <property type="entry name" value="HTH_ARSR"/>
    <property type="match status" value="1"/>
</dbReference>
<comment type="caution">
    <text evidence="2">The sequence shown here is derived from an EMBL/GenBank/DDBJ whole genome shotgun (WGS) entry which is preliminary data.</text>
</comment>
<dbReference type="SUPFAM" id="SSF46785">
    <property type="entry name" value="Winged helix' DNA-binding domain"/>
    <property type="match status" value="1"/>
</dbReference>
<name>A0A919N2K9_9ACTN</name>
<dbReference type="EMBL" id="BOMV01000089">
    <property type="protein sequence ID" value="GIF00673.1"/>
    <property type="molecule type" value="Genomic_DNA"/>
</dbReference>
<dbReference type="GO" id="GO:0003700">
    <property type="term" value="F:DNA-binding transcription factor activity"/>
    <property type="evidence" value="ECO:0007669"/>
    <property type="project" value="InterPro"/>
</dbReference>
<dbReference type="InterPro" id="IPR036388">
    <property type="entry name" value="WH-like_DNA-bd_sf"/>
</dbReference>
<sequence length="74" mass="8009">MIADPLTEPDATSLCVCELTDTFTQSAPTISHHLKGLRDAGLVTSERRGVDAVRPIRDEIRKRVEGPLASLLPA</sequence>
<dbReference type="InterPro" id="IPR011991">
    <property type="entry name" value="ArsR-like_HTH"/>
</dbReference>
<dbReference type="InterPro" id="IPR036390">
    <property type="entry name" value="WH_DNA-bd_sf"/>
</dbReference>
<proteinExistence type="predicted"/>
<evidence type="ECO:0000313" key="3">
    <source>
        <dbReference type="Proteomes" id="UP000636960"/>
    </source>
</evidence>
<accession>A0A919N2K9</accession>